<dbReference type="AlphaFoldDB" id="A0A3N4I1D5"/>
<dbReference type="PANTHER" id="PTHR42923">
    <property type="entry name" value="PROTOPORPHYRINOGEN OXIDASE"/>
    <property type="match status" value="1"/>
</dbReference>
<evidence type="ECO:0000313" key="2">
    <source>
        <dbReference type="Proteomes" id="UP000275078"/>
    </source>
</evidence>
<proteinExistence type="predicted"/>
<dbReference type="InterPro" id="IPR050464">
    <property type="entry name" value="Zeta_carotene_desat/Oxidored"/>
</dbReference>
<dbReference type="Gene3D" id="3.50.50.60">
    <property type="entry name" value="FAD/NAD(P)-binding domain"/>
    <property type="match status" value="1"/>
</dbReference>
<sequence length="477" mass="52445">MSEKKQSVAIVGSGLAGLTAARLLADDPAGRYDVHIYEIGPTPSFAAASLSLPHPSGHTEPVDIPMRALSAGYYDRVFALYRRFGVQFRKLDFLFAFTRQDSSGSYFIHASGNHRFPPKPTGKSWLSHLWDLLCVALVYAWYAACLQYFPPHVAETHGTTESLRQYTERVWLPTWFTADFLLPLLSSVTTCPHETLLEYPAVDFAGYKTRTAGKGHYVVDGGVGNIQSRLMYGIPTTFNAMVTSITHLPSGKIELSWKNTKSGEEHLETVDKVILAINPSVIARIYPTLAPQMEKIPCLDLEVVAHTDESLINLMPASGGESGALLEGKMSIRAAAALEPNEAHIVQLRTTTVPTSGHMSSRILRGGKQPREELSHITESTHIHNPTNVFFTTIPLSPIDSSLESSRAKFTRVLRTAESRSIVNSIFHGERREKEWKNGDGGVWLCGGWCWDGMVLLEGCVVSAEEVARGLGVVVPN</sequence>
<dbReference type="Proteomes" id="UP000275078">
    <property type="component" value="Unassembled WGS sequence"/>
</dbReference>
<reference evidence="1 2" key="1">
    <citation type="journal article" date="2018" name="Nat. Ecol. Evol.">
        <title>Pezizomycetes genomes reveal the molecular basis of ectomycorrhizal truffle lifestyle.</title>
        <authorList>
            <person name="Murat C."/>
            <person name="Payen T."/>
            <person name="Noel B."/>
            <person name="Kuo A."/>
            <person name="Morin E."/>
            <person name="Chen J."/>
            <person name="Kohler A."/>
            <person name="Krizsan K."/>
            <person name="Balestrini R."/>
            <person name="Da Silva C."/>
            <person name="Montanini B."/>
            <person name="Hainaut M."/>
            <person name="Levati E."/>
            <person name="Barry K.W."/>
            <person name="Belfiori B."/>
            <person name="Cichocki N."/>
            <person name="Clum A."/>
            <person name="Dockter R.B."/>
            <person name="Fauchery L."/>
            <person name="Guy J."/>
            <person name="Iotti M."/>
            <person name="Le Tacon F."/>
            <person name="Lindquist E.A."/>
            <person name="Lipzen A."/>
            <person name="Malagnac F."/>
            <person name="Mello A."/>
            <person name="Molinier V."/>
            <person name="Miyauchi S."/>
            <person name="Poulain J."/>
            <person name="Riccioni C."/>
            <person name="Rubini A."/>
            <person name="Sitrit Y."/>
            <person name="Splivallo R."/>
            <person name="Traeger S."/>
            <person name="Wang M."/>
            <person name="Zifcakova L."/>
            <person name="Wipf D."/>
            <person name="Zambonelli A."/>
            <person name="Paolocci F."/>
            <person name="Nowrousian M."/>
            <person name="Ottonello S."/>
            <person name="Baldrian P."/>
            <person name="Spatafora J.W."/>
            <person name="Henrissat B."/>
            <person name="Nagy L.G."/>
            <person name="Aury J.M."/>
            <person name="Wincker P."/>
            <person name="Grigoriev I.V."/>
            <person name="Bonfante P."/>
            <person name="Martin F.M."/>
        </authorList>
    </citation>
    <scope>NUCLEOTIDE SEQUENCE [LARGE SCALE GENOMIC DNA]</scope>
    <source>
        <strain evidence="1 2">RN42</strain>
    </source>
</reference>
<organism evidence="1 2">
    <name type="scientific">Ascobolus immersus RN42</name>
    <dbReference type="NCBI Taxonomy" id="1160509"/>
    <lineage>
        <taxon>Eukaryota</taxon>
        <taxon>Fungi</taxon>
        <taxon>Dikarya</taxon>
        <taxon>Ascomycota</taxon>
        <taxon>Pezizomycotina</taxon>
        <taxon>Pezizomycetes</taxon>
        <taxon>Pezizales</taxon>
        <taxon>Ascobolaceae</taxon>
        <taxon>Ascobolus</taxon>
    </lineage>
</organism>
<dbReference type="STRING" id="1160509.A0A3N4I1D5"/>
<dbReference type="SUPFAM" id="SSF51905">
    <property type="entry name" value="FAD/NAD(P)-binding domain"/>
    <property type="match status" value="1"/>
</dbReference>
<gene>
    <name evidence="1" type="ORF">BJ508DRAFT_415599</name>
</gene>
<dbReference type="PANTHER" id="PTHR42923:SF42">
    <property type="entry name" value="AMINE OXIDASE DOMAIN-CONTAINING PROTEIN"/>
    <property type="match status" value="1"/>
</dbReference>
<accession>A0A3N4I1D5</accession>
<dbReference type="GO" id="GO:0016491">
    <property type="term" value="F:oxidoreductase activity"/>
    <property type="evidence" value="ECO:0007669"/>
    <property type="project" value="TreeGrafter"/>
</dbReference>
<dbReference type="InterPro" id="IPR036188">
    <property type="entry name" value="FAD/NAD-bd_sf"/>
</dbReference>
<dbReference type="OrthoDB" id="5977668at2759"/>
<evidence type="ECO:0000313" key="1">
    <source>
        <dbReference type="EMBL" id="RPA79922.1"/>
    </source>
</evidence>
<protein>
    <submittedName>
        <fullName evidence="1">FAD/NAD(P)-binding domain-containing protein</fullName>
    </submittedName>
</protein>
<dbReference type="Pfam" id="PF13450">
    <property type="entry name" value="NAD_binding_8"/>
    <property type="match status" value="1"/>
</dbReference>
<keyword evidence="2" id="KW-1185">Reference proteome</keyword>
<dbReference type="EMBL" id="ML119693">
    <property type="protein sequence ID" value="RPA79922.1"/>
    <property type="molecule type" value="Genomic_DNA"/>
</dbReference>
<name>A0A3N4I1D5_ASCIM</name>